<dbReference type="PANTHER" id="PTHR46224">
    <property type="entry name" value="ANKYRIN REPEAT FAMILY PROTEIN"/>
    <property type="match status" value="1"/>
</dbReference>
<dbReference type="Pfam" id="PF00023">
    <property type="entry name" value="Ank"/>
    <property type="match status" value="1"/>
</dbReference>
<reference evidence="2 3" key="1">
    <citation type="submission" date="2024-02" db="EMBL/GenBank/DDBJ databases">
        <title>High-quality chromosome-scale genome assembly of Pensacola bahiagrass (Paspalum notatum Flugge var. saurae).</title>
        <authorList>
            <person name="Vega J.M."/>
            <person name="Podio M."/>
            <person name="Orjuela J."/>
            <person name="Siena L.A."/>
            <person name="Pessino S.C."/>
            <person name="Combes M.C."/>
            <person name="Mariac C."/>
            <person name="Albertini E."/>
            <person name="Pupilli F."/>
            <person name="Ortiz J.P.A."/>
            <person name="Leblanc O."/>
        </authorList>
    </citation>
    <scope>NUCLEOTIDE SEQUENCE [LARGE SCALE GENOMIC DNA]</scope>
    <source>
        <strain evidence="2">R1</strain>
        <tissue evidence="2">Leaf</tissue>
    </source>
</reference>
<feature type="repeat" description="ANK" evidence="1">
    <location>
        <begin position="87"/>
        <end position="119"/>
    </location>
</feature>
<feature type="repeat" description="ANK" evidence="1">
    <location>
        <begin position="191"/>
        <end position="223"/>
    </location>
</feature>
<evidence type="ECO:0000256" key="1">
    <source>
        <dbReference type="PROSITE-ProRule" id="PRU00023"/>
    </source>
</evidence>
<dbReference type="InterPro" id="IPR036770">
    <property type="entry name" value="Ankyrin_rpt-contain_sf"/>
</dbReference>
<name>A0AAQ3WK77_PASNO</name>
<proteinExistence type="predicted"/>
<feature type="non-terminal residue" evidence="2">
    <location>
        <position position="1"/>
    </location>
</feature>
<accession>A0AAQ3WK77</accession>
<evidence type="ECO:0000313" key="2">
    <source>
        <dbReference type="EMBL" id="WVZ64421.1"/>
    </source>
</evidence>
<keyword evidence="3" id="KW-1185">Reference proteome</keyword>
<feature type="repeat" description="ANK" evidence="1">
    <location>
        <begin position="119"/>
        <end position="151"/>
    </location>
</feature>
<gene>
    <name evidence="2" type="ORF">U9M48_013933</name>
</gene>
<organism evidence="2 3">
    <name type="scientific">Paspalum notatum var. saurae</name>
    <dbReference type="NCBI Taxonomy" id="547442"/>
    <lineage>
        <taxon>Eukaryota</taxon>
        <taxon>Viridiplantae</taxon>
        <taxon>Streptophyta</taxon>
        <taxon>Embryophyta</taxon>
        <taxon>Tracheophyta</taxon>
        <taxon>Spermatophyta</taxon>
        <taxon>Magnoliopsida</taxon>
        <taxon>Liliopsida</taxon>
        <taxon>Poales</taxon>
        <taxon>Poaceae</taxon>
        <taxon>PACMAD clade</taxon>
        <taxon>Panicoideae</taxon>
        <taxon>Andropogonodae</taxon>
        <taxon>Paspaleae</taxon>
        <taxon>Paspalinae</taxon>
        <taxon>Paspalum</taxon>
    </lineage>
</organism>
<dbReference type="EMBL" id="CP144747">
    <property type="protein sequence ID" value="WVZ64421.1"/>
    <property type="molecule type" value="Genomic_DNA"/>
</dbReference>
<dbReference type="Proteomes" id="UP001341281">
    <property type="component" value="Chromosome 03"/>
</dbReference>
<dbReference type="PROSITE" id="PS50088">
    <property type="entry name" value="ANK_REPEAT"/>
    <property type="match status" value="4"/>
</dbReference>
<dbReference type="InterPro" id="IPR051616">
    <property type="entry name" value="Cul2-RING_E3_ligase_SR"/>
</dbReference>
<keyword evidence="1" id="KW-0040">ANK repeat</keyword>
<dbReference type="AlphaFoldDB" id="A0AAQ3WK77"/>
<protein>
    <recommendedName>
        <fullName evidence="4">Ankyrin</fullName>
    </recommendedName>
</protein>
<dbReference type="SMART" id="SM00248">
    <property type="entry name" value="ANK"/>
    <property type="match status" value="7"/>
</dbReference>
<dbReference type="PROSITE" id="PS50297">
    <property type="entry name" value="ANK_REP_REGION"/>
    <property type="match status" value="4"/>
</dbReference>
<dbReference type="InterPro" id="IPR002110">
    <property type="entry name" value="Ankyrin_rpt"/>
</dbReference>
<dbReference type="PRINTS" id="PR01415">
    <property type="entry name" value="ANKYRIN"/>
</dbReference>
<dbReference type="SUPFAM" id="SSF48403">
    <property type="entry name" value="Ankyrin repeat"/>
    <property type="match status" value="1"/>
</dbReference>
<evidence type="ECO:0008006" key="4">
    <source>
        <dbReference type="Google" id="ProtNLM"/>
    </source>
</evidence>
<sequence length="280" mass="30042">YLGPIEFLDRITEDSDEEELGPLHDAARKAQMDTCPRLVEKLGFDVNIPTNDGSGKTPLSCSVSCGKVIAVRYLLDKGADLNKQDVMGFAPLHYAAKQGYDEIARLLLSRGANVDLNSSEGTPLHVAAAHGKFGVMQILLEHHADPNRVSPNHCTPLAEVLSAADEKVNESDRLKCMSLLVKAGADLNSMDPDSPLVIATRKGLTGCVDYLLEVGADLNSMDPDSPLDDGGRTPIEIAAKSGRRGLVESLLPFTSPIRTVSDWSVEGIIAYARSMTPPPP</sequence>
<dbReference type="PANTHER" id="PTHR46224:SF19">
    <property type="entry name" value="OS03G0680200 PROTEIN"/>
    <property type="match status" value="1"/>
</dbReference>
<feature type="repeat" description="ANK" evidence="1">
    <location>
        <begin position="54"/>
        <end position="86"/>
    </location>
</feature>
<dbReference type="Pfam" id="PF12796">
    <property type="entry name" value="Ank_2"/>
    <property type="match status" value="2"/>
</dbReference>
<evidence type="ECO:0000313" key="3">
    <source>
        <dbReference type="Proteomes" id="UP001341281"/>
    </source>
</evidence>
<dbReference type="Gene3D" id="1.25.40.20">
    <property type="entry name" value="Ankyrin repeat-containing domain"/>
    <property type="match status" value="2"/>
</dbReference>